<dbReference type="PANTHER" id="PTHR37534:SF46">
    <property type="entry name" value="ZN(II)2CYS6 TRANSCRIPTION FACTOR (EUROFUNG)"/>
    <property type="match status" value="1"/>
</dbReference>
<evidence type="ECO:0000256" key="2">
    <source>
        <dbReference type="ARBA" id="ARBA00023242"/>
    </source>
</evidence>
<feature type="region of interest" description="Disordered" evidence="3">
    <location>
        <begin position="1025"/>
        <end position="1064"/>
    </location>
</feature>
<sequence length="1512" mass="169459">MTKPAPRSTSSSLEGSATLSHSVVREPWINGTHHGDLPGSISSQASSSLPESDRRLIETPVMDNVISEAPALPIGSTLVVPDDGADYDPEGIRTLLFMAPTMDRNTPDNSLSFVLQCYSQWAIFSTFEPLEMVHRIRDNVIQRFASKDTRIKTILMANVLRGFPQELAIGGKSMSVLTYLAHEVQKSGRYYITKLHRPKIDEDKRNATRILDHAFENRYGHFAAAYIVSIMAIVKATSDSVALTVVVTLQLYTQPTIAFAKSFDEIAAIFRYACPDLPGKPVNLPKIMLGTDTSLQWFACMDITHGALTGKPTYFQYDVPFSLHLCEQTPSYQSFQSIYGIPNQIIMFFAWVNSLCETPRTGDSREMVAWAEEMLPQIKFTAGESGDPLLRLGRIAVQECWRFAAYIYLYMTLCRADAHDPRVVRAQRGLMRLIKGMKQGRNPDLFLAPMAIAPRSVSFAPRPTARDLTRRKKCDETQPQCRRCLASGKTCVYDYVEYPGTENHRIRRTKPAPRATLSSLTNPSKSGVSGPPRTEIASLADPSSSEIPNVLVRSTWARYNNEGGLASDVGQSYDVDNSLHQPSAPPTSSQPHFEHYSVEPSSVLLDLDRATIGGSSVSLVSGSASDRPTFGNYNHLSVNEEGHPYHEHQAPLYNPAMDKNVKDNTLPFVLQCYSQRANSKIFEPDKVIHGMRDQVIERFSTEDWRTRTILIANVMIDFTRNFKLDDNRAAILDHLDFEIRKKSHAFMSTPPSLVPVINKLNATTMMDGMLETRPFAVGLRLLDDIAPVFRRTCPEGPGNPINLVNILVDPNFNLRHFAASDIMVSVTTGQPTYFQYEVAFSLEICERMYEMRHESGLQSFYGIPNEFILLFAWINSMCEKPGASENLGLITCIDDNVSKIKVVDDQSSDPLLRIGRMAVQECWRFAIVVYLYMVGVSITEERDRDILRKRLYGVWEWVEPGTTANDIVSRLEDIWTRTSEEGRPAVWNKKCDGTRGPNGCRRCVQAGVACEWLLIIRNPRPKHSIKSIESQSTVGEITRQGRSSKSTRPPHQSVNYPTGLVSPNEVDRQMTSLPLKAISQSRENRFAVGREIGHAASSSDTNVLDSTSHSAGVSGHLQQHPLVRALDTQTLLSPISPGNVETSARTRVRGSLTAAQTSLFDSLFSLANDSSALPPTPQSHPRKVRVQPKVVQYSEEQAFDRPVWSDDELSLNDPENIQGRLLKGLVLDKEVESNKLPYIAHCFASWMTRFLFEPARIIQITQGYILRGYSFGNESRQTMIFISNAALAISKSTAYELTGFSIVYQRLVDAVSAARQNAKEVTAIEAMQVMEYSHEFISTLCIVGSLVSVLHVMDLYAPIFRRACPEPDDRLVNLPRTLTTITIHLQYFVTLDVLLSIITRRPMFFRYDLTFLSPEDEELLNMSDGPGLRWLYGVPDRLMVTLAKMNTFLEDFGSLLERDRVKELEEEIRAFNSIVLPNKGMDPSLGLARTVVQESWRLAAVYAEPTLTMAEL</sequence>
<feature type="compositionally biased region" description="Polar residues" evidence="3">
    <location>
        <begin position="574"/>
        <end position="591"/>
    </location>
</feature>
<evidence type="ECO:0000313" key="5">
    <source>
        <dbReference type="EMBL" id="QRW18649.1"/>
    </source>
</evidence>
<dbReference type="InterPro" id="IPR036864">
    <property type="entry name" value="Zn2-C6_fun-type_DNA-bd_sf"/>
</dbReference>
<protein>
    <submittedName>
        <fullName evidence="5">Fungal specific transcription factor domain</fullName>
    </submittedName>
</protein>
<dbReference type="GO" id="GO:0008270">
    <property type="term" value="F:zinc ion binding"/>
    <property type="evidence" value="ECO:0007669"/>
    <property type="project" value="InterPro"/>
</dbReference>
<reference evidence="5" key="1">
    <citation type="submission" date="2020-05" db="EMBL/GenBank/DDBJ databases">
        <title>Evolutionary and genomic comparisons of hybrid uninucleate and nonhybrid Rhizoctonia fungi.</title>
        <authorList>
            <person name="Li C."/>
            <person name="Chen X."/>
        </authorList>
    </citation>
    <scope>NUCLEOTIDE SEQUENCE</scope>
    <source>
        <strain evidence="5">AG-1 IA</strain>
    </source>
</reference>
<feature type="compositionally biased region" description="Polar residues" evidence="3">
    <location>
        <begin position="516"/>
        <end position="527"/>
    </location>
</feature>
<dbReference type="CDD" id="cd00067">
    <property type="entry name" value="GAL4"/>
    <property type="match status" value="1"/>
</dbReference>
<dbReference type="GeneID" id="67022337"/>
<evidence type="ECO:0000256" key="1">
    <source>
        <dbReference type="ARBA" id="ARBA00004123"/>
    </source>
</evidence>
<dbReference type="PANTHER" id="PTHR37534">
    <property type="entry name" value="TRANSCRIPTIONAL ACTIVATOR PROTEIN UGA3"/>
    <property type="match status" value="1"/>
</dbReference>
<dbReference type="GO" id="GO:0000981">
    <property type="term" value="F:DNA-binding transcription factor activity, RNA polymerase II-specific"/>
    <property type="evidence" value="ECO:0007669"/>
    <property type="project" value="InterPro"/>
</dbReference>
<feature type="region of interest" description="Disordered" evidence="3">
    <location>
        <begin position="24"/>
        <end position="52"/>
    </location>
</feature>
<evidence type="ECO:0000313" key="6">
    <source>
        <dbReference type="Proteomes" id="UP000650533"/>
    </source>
</evidence>
<dbReference type="RefSeq" id="XP_043178886.1">
    <property type="nucleotide sequence ID" value="XM_043319874.1"/>
</dbReference>
<feature type="compositionally biased region" description="Polar residues" evidence="3">
    <location>
        <begin position="40"/>
        <end position="50"/>
    </location>
</feature>
<dbReference type="Pfam" id="PF00172">
    <property type="entry name" value="Zn_clus"/>
    <property type="match status" value="1"/>
</dbReference>
<dbReference type="Gene3D" id="4.10.240.10">
    <property type="entry name" value="Zn(2)-C6 fungal-type DNA-binding domain"/>
    <property type="match status" value="1"/>
</dbReference>
<dbReference type="Proteomes" id="UP000650533">
    <property type="component" value="Chromosome 4"/>
</dbReference>
<accession>A0A8H8NRN0</accession>
<feature type="compositionally biased region" description="Polar residues" evidence="3">
    <location>
        <begin position="1027"/>
        <end position="1056"/>
    </location>
</feature>
<proteinExistence type="predicted"/>
<dbReference type="InterPro" id="IPR001138">
    <property type="entry name" value="Zn2Cys6_DnaBD"/>
</dbReference>
<evidence type="ECO:0000256" key="3">
    <source>
        <dbReference type="SAM" id="MobiDB-lite"/>
    </source>
</evidence>
<comment type="subcellular location">
    <subcellularLocation>
        <location evidence="1">Nucleus</location>
    </subcellularLocation>
</comment>
<feature type="region of interest" description="Disordered" evidence="3">
    <location>
        <begin position="504"/>
        <end position="541"/>
    </location>
</feature>
<dbReference type="SUPFAM" id="SSF57701">
    <property type="entry name" value="Zn2/Cys6 DNA-binding domain"/>
    <property type="match status" value="1"/>
</dbReference>
<dbReference type="KEGG" id="rsx:RhiXN_00055"/>
<gene>
    <name evidence="5" type="ORF">RhiXN_00055</name>
</gene>
<name>A0A8H8NRN0_9AGAM</name>
<evidence type="ECO:0000259" key="4">
    <source>
        <dbReference type="Pfam" id="PF00172"/>
    </source>
</evidence>
<dbReference type="GO" id="GO:0005634">
    <property type="term" value="C:nucleus"/>
    <property type="evidence" value="ECO:0007669"/>
    <property type="project" value="UniProtKB-SubCell"/>
</dbReference>
<feature type="domain" description="Zn(2)-C6 fungal-type" evidence="4">
    <location>
        <begin position="470"/>
        <end position="494"/>
    </location>
</feature>
<organism evidence="5 6">
    <name type="scientific">Rhizoctonia solani</name>
    <dbReference type="NCBI Taxonomy" id="456999"/>
    <lineage>
        <taxon>Eukaryota</taxon>
        <taxon>Fungi</taxon>
        <taxon>Dikarya</taxon>
        <taxon>Basidiomycota</taxon>
        <taxon>Agaricomycotina</taxon>
        <taxon>Agaricomycetes</taxon>
        <taxon>Cantharellales</taxon>
        <taxon>Ceratobasidiaceae</taxon>
        <taxon>Rhizoctonia</taxon>
    </lineage>
</organism>
<dbReference type="Pfam" id="PF11951">
    <property type="entry name" value="Fungal_trans_2"/>
    <property type="match status" value="1"/>
</dbReference>
<dbReference type="InterPro" id="IPR021858">
    <property type="entry name" value="Fun_TF"/>
</dbReference>
<feature type="region of interest" description="Disordered" evidence="3">
    <location>
        <begin position="568"/>
        <end position="594"/>
    </location>
</feature>
<keyword evidence="2" id="KW-0539">Nucleus</keyword>
<dbReference type="EMBL" id="CP059661">
    <property type="protein sequence ID" value="QRW18649.1"/>
    <property type="molecule type" value="Genomic_DNA"/>
</dbReference>